<protein>
    <submittedName>
        <fullName evidence="3">Uncharacterized protein</fullName>
    </submittedName>
</protein>
<reference evidence="3 4" key="1">
    <citation type="submission" date="2022-09" db="EMBL/GenBank/DDBJ databases">
        <authorList>
            <person name="Palmer J.M."/>
        </authorList>
    </citation>
    <scope>NUCLEOTIDE SEQUENCE [LARGE SCALE GENOMIC DNA]</scope>
    <source>
        <strain evidence="3 4">DSM 7382</strain>
    </source>
</reference>
<keyword evidence="2" id="KW-0472">Membrane</keyword>
<feature type="transmembrane region" description="Helical" evidence="2">
    <location>
        <begin position="90"/>
        <end position="115"/>
    </location>
</feature>
<feature type="transmembrane region" description="Helical" evidence="2">
    <location>
        <begin position="167"/>
        <end position="189"/>
    </location>
</feature>
<name>A0AAW0FTM1_9APHY</name>
<organism evidence="3 4">
    <name type="scientific">Cerrena zonata</name>
    <dbReference type="NCBI Taxonomy" id="2478898"/>
    <lineage>
        <taxon>Eukaryota</taxon>
        <taxon>Fungi</taxon>
        <taxon>Dikarya</taxon>
        <taxon>Basidiomycota</taxon>
        <taxon>Agaricomycotina</taxon>
        <taxon>Agaricomycetes</taxon>
        <taxon>Polyporales</taxon>
        <taxon>Cerrenaceae</taxon>
        <taxon>Cerrena</taxon>
    </lineage>
</organism>
<gene>
    <name evidence="3" type="ORF">QCA50_014589</name>
</gene>
<feature type="transmembrane region" description="Helical" evidence="2">
    <location>
        <begin position="237"/>
        <end position="258"/>
    </location>
</feature>
<evidence type="ECO:0000313" key="4">
    <source>
        <dbReference type="Proteomes" id="UP001385951"/>
    </source>
</evidence>
<dbReference type="Proteomes" id="UP001385951">
    <property type="component" value="Unassembled WGS sequence"/>
</dbReference>
<feature type="compositionally biased region" description="Polar residues" evidence="1">
    <location>
        <begin position="307"/>
        <end position="316"/>
    </location>
</feature>
<evidence type="ECO:0000313" key="3">
    <source>
        <dbReference type="EMBL" id="KAK7682384.1"/>
    </source>
</evidence>
<sequence>MALDIVPAELTATLLEVAAYVIYATLAPQAYVVLRKRGYDSLHMKYLHMTFLLTLVAATLHVAFTITLAYEAFSTHTDEAGFAKTYYSRSDIPLCLAKSVCQAIVVVLADALLVFRTFIIWDRSRRVIIFPALFLLVDLAHSALIVVSPSSPNSPLSKSMLSPRLDLVIFVAVSWTLNLLCAGLIAYKICKMRYIIKRLFSTKNDLLDNMLTVILESASIYSVLILATLITTALGNAFQFIVVDLTPPLVGIIFLFVIMSSSNVRDDDTFRQNPTIPISAENRDVGSGTSSHLSEYRSPYSSFGPGYSQQRPHYSS</sequence>
<accession>A0AAW0FTM1</accession>
<feature type="region of interest" description="Disordered" evidence="1">
    <location>
        <begin position="275"/>
        <end position="316"/>
    </location>
</feature>
<feature type="transmembrane region" description="Helical" evidence="2">
    <location>
        <begin position="46"/>
        <end position="70"/>
    </location>
</feature>
<evidence type="ECO:0000256" key="2">
    <source>
        <dbReference type="SAM" id="Phobius"/>
    </source>
</evidence>
<dbReference type="EMBL" id="JASBNA010000036">
    <property type="protein sequence ID" value="KAK7682384.1"/>
    <property type="molecule type" value="Genomic_DNA"/>
</dbReference>
<feature type="transmembrane region" description="Helical" evidence="2">
    <location>
        <begin position="12"/>
        <end position="34"/>
    </location>
</feature>
<evidence type="ECO:0000256" key="1">
    <source>
        <dbReference type="SAM" id="MobiDB-lite"/>
    </source>
</evidence>
<feature type="transmembrane region" description="Helical" evidence="2">
    <location>
        <begin position="127"/>
        <end position="147"/>
    </location>
</feature>
<proteinExistence type="predicted"/>
<feature type="transmembrane region" description="Helical" evidence="2">
    <location>
        <begin position="210"/>
        <end position="231"/>
    </location>
</feature>
<keyword evidence="4" id="KW-1185">Reference proteome</keyword>
<keyword evidence="2" id="KW-0812">Transmembrane</keyword>
<comment type="caution">
    <text evidence="3">The sequence shown here is derived from an EMBL/GenBank/DDBJ whole genome shotgun (WGS) entry which is preliminary data.</text>
</comment>
<dbReference type="AlphaFoldDB" id="A0AAW0FTM1"/>
<keyword evidence="2" id="KW-1133">Transmembrane helix</keyword>